<dbReference type="InterPro" id="IPR036942">
    <property type="entry name" value="Beta-barrel_TonB_sf"/>
</dbReference>
<accession>A0A401IWR2</accession>
<dbReference type="PANTHER" id="PTHR40980:SF3">
    <property type="entry name" value="TONB-DEPENDENT RECEPTOR-LIKE BETA-BARREL DOMAIN-CONTAINING PROTEIN"/>
    <property type="match status" value="1"/>
</dbReference>
<dbReference type="GO" id="GO:0009279">
    <property type="term" value="C:cell outer membrane"/>
    <property type="evidence" value="ECO:0007669"/>
    <property type="project" value="UniProtKB-SubCell"/>
</dbReference>
<evidence type="ECO:0000256" key="3">
    <source>
        <dbReference type="ARBA" id="ARBA00023237"/>
    </source>
</evidence>
<keyword evidence="3" id="KW-0998">Cell outer membrane</keyword>
<organism evidence="5 6">
    <name type="scientific">Sphingobium xenophagum</name>
    <dbReference type="NCBI Taxonomy" id="121428"/>
    <lineage>
        <taxon>Bacteria</taxon>
        <taxon>Pseudomonadati</taxon>
        <taxon>Pseudomonadota</taxon>
        <taxon>Alphaproteobacteria</taxon>
        <taxon>Sphingomonadales</taxon>
        <taxon>Sphingomonadaceae</taxon>
        <taxon>Sphingobium</taxon>
    </lineage>
</organism>
<dbReference type="SUPFAM" id="SSF56935">
    <property type="entry name" value="Porins"/>
    <property type="match status" value="1"/>
</dbReference>
<keyword evidence="2" id="KW-0472">Membrane</keyword>
<dbReference type="EMBL" id="BBQY01000001">
    <property type="protein sequence ID" value="GBH28851.1"/>
    <property type="molecule type" value="Genomic_DNA"/>
</dbReference>
<dbReference type="PANTHER" id="PTHR40980">
    <property type="entry name" value="PLUG DOMAIN-CONTAINING PROTEIN"/>
    <property type="match status" value="1"/>
</dbReference>
<reference evidence="5 6" key="1">
    <citation type="submission" date="2014-12" db="EMBL/GenBank/DDBJ databases">
        <title>Whole genome sequencing of Sphingobium xenophagum OW59.</title>
        <authorList>
            <person name="Ohta Y."/>
            <person name="Nishi S."/>
            <person name="Hatada Y."/>
        </authorList>
    </citation>
    <scope>NUCLEOTIDE SEQUENCE [LARGE SCALE GENOMIC DNA]</scope>
    <source>
        <strain evidence="5 6">OW59</strain>
    </source>
</reference>
<comment type="subcellular location">
    <subcellularLocation>
        <location evidence="1">Cell outer membrane</location>
    </subcellularLocation>
</comment>
<dbReference type="Proteomes" id="UP000290975">
    <property type="component" value="Unassembled WGS sequence"/>
</dbReference>
<evidence type="ECO:0000256" key="2">
    <source>
        <dbReference type="ARBA" id="ARBA00023136"/>
    </source>
</evidence>
<dbReference type="Gene3D" id="2.40.170.20">
    <property type="entry name" value="TonB-dependent receptor, beta-barrel domain"/>
    <property type="match status" value="1"/>
</dbReference>
<dbReference type="InterPro" id="IPR000531">
    <property type="entry name" value="Beta-barrel_TonB"/>
</dbReference>
<evidence type="ECO:0000313" key="6">
    <source>
        <dbReference type="Proteomes" id="UP000290975"/>
    </source>
</evidence>
<evidence type="ECO:0000256" key="1">
    <source>
        <dbReference type="ARBA" id="ARBA00004442"/>
    </source>
</evidence>
<comment type="caution">
    <text evidence="5">The sequence shown here is derived from an EMBL/GenBank/DDBJ whole genome shotgun (WGS) entry which is preliminary data.</text>
</comment>
<feature type="domain" description="TonB-dependent receptor-like beta-barrel" evidence="4">
    <location>
        <begin position="40"/>
        <end position="623"/>
    </location>
</feature>
<name>A0A401IWR2_SPHXE</name>
<dbReference type="RefSeq" id="WP_223176218.1">
    <property type="nucleotide sequence ID" value="NZ_BBQY01000001.1"/>
</dbReference>
<protein>
    <recommendedName>
        <fullName evidence="4">TonB-dependent receptor-like beta-barrel domain-containing protein</fullName>
    </recommendedName>
</protein>
<proteinExistence type="predicted"/>
<sequence>MSVGLTQSSPLVGSMDVDLTGSLPAVSGLSTDGLLDPSTAYLSSMSYREPDNKGTMLAGNLDLEYRVSDGGFLRKIGVGVRASRRNENDNFIGTYFAPLSQSWLGKPLGPEWAAAGPGNIQFLNNPNVSPSDYNISRFPNYFGGRGSVPAQLLVPSKSLIQSYDWYYLLQKYNGQLPERDADGNIITEDTPENYWTKYIDQGLNKTSTRINNMAAYVQASFAHDRIGIIPPFSGNIGVRIFRDSLRASGLLHTPDTNNLALTVEDSSAYFNASNGVPGATTFPTLYKLTEAYSMQTRSYDYTRVLPSFNIKFDVTDKFIVRGAASLASAPPNLNDIRAGGSIIARSLENPGNPLAPNILTGVVVNSGGATLKPTMITSQDLVFEYYPSSSSLIYLDVFAKQIKDHPQFYSFIANNLPIPATAIEGGPSGVETDTTLDVPWVYLQNRTATEKAYIKGFEIGGRTFFDKLPGLLSGFGIEANLTYIDSKNPAQQANNMLSPATPNGGLNPDGTVPQTYPNLPYAGLSKWAYNIQLLYSRNKLNVRLAYNWRDKALLSTNVNPLSYATSGNNPYTLNTSPTNFDADHSWPVYNMVPAWTAAAGYLDLGVDYKVSDKVSLSFRANNILNTISRTYQEPVPGVLVPYDYNVSDQRYDLTMRVKF</sequence>
<dbReference type="Pfam" id="PF00593">
    <property type="entry name" value="TonB_dep_Rec_b-barrel"/>
    <property type="match status" value="1"/>
</dbReference>
<keyword evidence="6" id="KW-1185">Reference proteome</keyword>
<dbReference type="AlphaFoldDB" id="A0A401IWR2"/>
<gene>
    <name evidence="5" type="ORF">MBESOW_P0104</name>
</gene>
<evidence type="ECO:0000313" key="5">
    <source>
        <dbReference type="EMBL" id="GBH28851.1"/>
    </source>
</evidence>
<evidence type="ECO:0000259" key="4">
    <source>
        <dbReference type="Pfam" id="PF00593"/>
    </source>
</evidence>